<keyword evidence="9 10" id="KW-0961">Cell wall biogenesis/degradation</keyword>
<dbReference type="GO" id="GO:0008360">
    <property type="term" value="P:regulation of cell shape"/>
    <property type="evidence" value="ECO:0007669"/>
    <property type="project" value="UniProtKB-KW"/>
</dbReference>
<evidence type="ECO:0000256" key="11">
    <source>
        <dbReference type="RuleBase" id="RU004136"/>
    </source>
</evidence>
<proteinExistence type="inferred from homology"/>
<dbReference type="KEGG" id="dtr:RSDT_0354"/>
<sequence>MRLNYNEIAGRLSLKLLPDDKMLTSVATDSREVVPGALFVCLPGGRVDGHNFAARAEDMGAGAILASRALPDARVPVLYVADTVKALGQIAACWREATKARVVGITGTAGKTTLKEILAQVLAVRGKTACNTMNHNNQIGMPCSMLAADGDEDFWVMEAGISREGDMEELASMLRPDLGLILNTGAGHTEGLAKKGVASHKAQLLQYIAPGGFGLVSADYPDLVHEAGATGALLRFFSAEGNPAEYLACYNGPEPASDGDGRIPRGRYRLCLDGVWCDIVAPFCGNFGAENSIAAAAAAHLLGLSTEEIAEGFARAQLPAQRFYIKRLGRWDIIDDTYNANPLSMRRMLDAAAELAQHKDFVPVLGAMLELGDIAANEHEKLGRYLAALNPAAVLWKGAYAERVHAGLREGGYNGPWFVVREREDFLPVFAELRRVQRLARDHDGLVLFKGSRGNRLEELCADLCGQLAGGKASMGAQAWEHKHVL</sequence>
<dbReference type="InterPro" id="IPR051046">
    <property type="entry name" value="MurCDEF_CellWall_CoF430Synth"/>
</dbReference>
<dbReference type="HAMAP" id="MF_02019">
    <property type="entry name" value="MurF"/>
    <property type="match status" value="1"/>
</dbReference>
<evidence type="ECO:0000259" key="13">
    <source>
        <dbReference type="Pfam" id="PF02875"/>
    </source>
</evidence>
<dbReference type="Proteomes" id="UP000242645">
    <property type="component" value="Chromosome"/>
</dbReference>
<evidence type="ECO:0000256" key="1">
    <source>
        <dbReference type="ARBA" id="ARBA00022490"/>
    </source>
</evidence>
<dbReference type="InterPro" id="IPR013221">
    <property type="entry name" value="Mur_ligase_cen"/>
</dbReference>
<comment type="catalytic activity">
    <reaction evidence="10 11">
        <text>D-alanyl-D-alanine + UDP-N-acetyl-alpha-D-muramoyl-L-alanyl-gamma-D-glutamyl-meso-2,6-diaminopimelate + ATP = UDP-N-acetyl-alpha-D-muramoyl-L-alanyl-gamma-D-glutamyl-meso-2,6-diaminopimeloyl-D-alanyl-D-alanine + ADP + phosphate + H(+)</text>
        <dbReference type="Rhea" id="RHEA:28374"/>
        <dbReference type="ChEBI" id="CHEBI:15378"/>
        <dbReference type="ChEBI" id="CHEBI:30616"/>
        <dbReference type="ChEBI" id="CHEBI:43474"/>
        <dbReference type="ChEBI" id="CHEBI:57822"/>
        <dbReference type="ChEBI" id="CHEBI:61386"/>
        <dbReference type="ChEBI" id="CHEBI:83905"/>
        <dbReference type="ChEBI" id="CHEBI:456216"/>
        <dbReference type="EC" id="6.3.2.10"/>
    </reaction>
</comment>
<dbReference type="GO" id="GO:0009252">
    <property type="term" value="P:peptidoglycan biosynthetic process"/>
    <property type="evidence" value="ECO:0007669"/>
    <property type="project" value="UniProtKB-UniRule"/>
</dbReference>
<evidence type="ECO:0000259" key="12">
    <source>
        <dbReference type="Pfam" id="PF01225"/>
    </source>
</evidence>
<dbReference type="UniPathway" id="UPA00219"/>
<dbReference type="GO" id="GO:0005737">
    <property type="term" value="C:cytoplasm"/>
    <property type="evidence" value="ECO:0007669"/>
    <property type="project" value="UniProtKB-SubCell"/>
</dbReference>
<dbReference type="InterPro" id="IPR005863">
    <property type="entry name" value="UDP-N-AcMur_synth"/>
</dbReference>
<dbReference type="PANTHER" id="PTHR43024:SF1">
    <property type="entry name" value="UDP-N-ACETYLMURAMOYL-TRIPEPTIDE--D-ALANYL-D-ALANINE LIGASE"/>
    <property type="match status" value="1"/>
</dbReference>
<dbReference type="NCBIfam" id="TIGR01143">
    <property type="entry name" value="murF"/>
    <property type="match status" value="1"/>
</dbReference>
<comment type="similarity">
    <text evidence="10">Belongs to the MurCDEF family. MurF subfamily.</text>
</comment>
<keyword evidence="6 10" id="KW-0133">Cell shape</keyword>
<protein>
    <recommendedName>
        <fullName evidence="10 11">UDP-N-acetylmuramoyl-tripeptide--D-alanyl-D-alanine ligase</fullName>
        <ecNumber evidence="10 11">6.3.2.10</ecNumber>
    </recommendedName>
    <alternativeName>
        <fullName evidence="10">D-alanyl-D-alanine-adding enzyme</fullName>
    </alternativeName>
</protein>
<evidence type="ECO:0000256" key="10">
    <source>
        <dbReference type="HAMAP-Rule" id="MF_02019"/>
    </source>
</evidence>
<organism evidence="15 16">
    <name type="scientific">Candidatus Desulfovibrio trichonymphae</name>
    <dbReference type="NCBI Taxonomy" id="1725232"/>
    <lineage>
        <taxon>Bacteria</taxon>
        <taxon>Pseudomonadati</taxon>
        <taxon>Thermodesulfobacteriota</taxon>
        <taxon>Desulfovibrionia</taxon>
        <taxon>Desulfovibrionales</taxon>
        <taxon>Desulfovibrionaceae</taxon>
        <taxon>Desulfovibrio</taxon>
    </lineage>
</organism>
<keyword evidence="16" id="KW-1185">Reference proteome</keyword>
<dbReference type="GO" id="GO:0008766">
    <property type="term" value="F:UDP-N-acetylmuramoylalanyl-D-glutamyl-2,6-diaminopimelate-D-alanyl-D-alanine ligase activity"/>
    <property type="evidence" value="ECO:0007669"/>
    <property type="project" value="RHEA"/>
</dbReference>
<dbReference type="PANTHER" id="PTHR43024">
    <property type="entry name" value="UDP-N-ACETYLMURAMOYL-TRIPEPTIDE--D-ALANYL-D-ALANINE LIGASE"/>
    <property type="match status" value="1"/>
</dbReference>
<dbReference type="GO" id="GO:0051301">
    <property type="term" value="P:cell division"/>
    <property type="evidence" value="ECO:0007669"/>
    <property type="project" value="UniProtKB-KW"/>
</dbReference>
<keyword evidence="7 10" id="KW-0573">Peptidoglycan synthesis</keyword>
<dbReference type="GO" id="GO:0047480">
    <property type="term" value="F:UDP-N-acetylmuramoyl-tripeptide-D-alanyl-D-alanine ligase activity"/>
    <property type="evidence" value="ECO:0007669"/>
    <property type="project" value="UniProtKB-UniRule"/>
</dbReference>
<evidence type="ECO:0000256" key="5">
    <source>
        <dbReference type="ARBA" id="ARBA00022840"/>
    </source>
</evidence>
<dbReference type="InterPro" id="IPR036565">
    <property type="entry name" value="Mur-like_cat_sf"/>
</dbReference>
<keyword evidence="3 10" id="KW-0132">Cell division</keyword>
<dbReference type="Pfam" id="PF08245">
    <property type="entry name" value="Mur_ligase_M"/>
    <property type="match status" value="1"/>
</dbReference>
<evidence type="ECO:0000313" key="15">
    <source>
        <dbReference type="EMBL" id="BAV91866.1"/>
    </source>
</evidence>
<dbReference type="SUPFAM" id="SSF53623">
    <property type="entry name" value="MurD-like peptide ligases, catalytic domain"/>
    <property type="match status" value="1"/>
</dbReference>
<dbReference type="EC" id="6.3.2.10" evidence="10 11"/>
<evidence type="ECO:0000256" key="8">
    <source>
        <dbReference type="ARBA" id="ARBA00023306"/>
    </source>
</evidence>
<dbReference type="Gene3D" id="3.40.1390.10">
    <property type="entry name" value="MurE/MurF, N-terminal domain"/>
    <property type="match status" value="1"/>
</dbReference>
<dbReference type="InterPro" id="IPR004101">
    <property type="entry name" value="Mur_ligase_C"/>
</dbReference>
<dbReference type="AlphaFoldDB" id="A0A1J1DPV7"/>
<dbReference type="GO" id="GO:0071555">
    <property type="term" value="P:cell wall organization"/>
    <property type="evidence" value="ECO:0007669"/>
    <property type="project" value="UniProtKB-KW"/>
</dbReference>
<keyword evidence="1 10" id="KW-0963">Cytoplasm</keyword>
<feature type="binding site" evidence="10">
    <location>
        <begin position="107"/>
        <end position="113"/>
    </location>
    <ligand>
        <name>ATP</name>
        <dbReference type="ChEBI" id="CHEBI:30616"/>
    </ligand>
</feature>
<evidence type="ECO:0000256" key="2">
    <source>
        <dbReference type="ARBA" id="ARBA00022598"/>
    </source>
</evidence>
<accession>A0A1J1DPV7</accession>
<dbReference type="EMBL" id="AP017368">
    <property type="protein sequence ID" value="BAV91866.1"/>
    <property type="molecule type" value="Genomic_DNA"/>
</dbReference>
<dbReference type="Pfam" id="PF02875">
    <property type="entry name" value="Mur_ligase_C"/>
    <property type="match status" value="1"/>
</dbReference>
<comment type="subcellular location">
    <subcellularLocation>
        <location evidence="10 11">Cytoplasm</location>
    </subcellularLocation>
</comment>
<dbReference type="GO" id="GO:0005524">
    <property type="term" value="F:ATP binding"/>
    <property type="evidence" value="ECO:0007669"/>
    <property type="project" value="UniProtKB-UniRule"/>
</dbReference>
<comment type="function">
    <text evidence="10 11">Involved in cell wall formation. Catalyzes the final step in the synthesis of UDP-N-acetylmuramoyl-pentapeptide, the precursor of murein.</text>
</comment>
<feature type="domain" description="Mur ligase C-terminal" evidence="13">
    <location>
        <begin position="325"/>
        <end position="453"/>
    </location>
</feature>
<keyword evidence="2 10" id="KW-0436">Ligase</keyword>
<keyword evidence="4 10" id="KW-0547">Nucleotide-binding</keyword>
<comment type="pathway">
    <text evidence="10 11">Cell wall biogenesis; peptidoglycan biosynthesis.</text>
</comment>
<reference evidence="15 16" key="1">
    <citation type="journal article" date="2017" name="ISME J.">
        <title>Genome of 'Ca. Desulfovibrio trichonymphae', an H2-oxidizing bacterium in a tripartite symbiotic system within a protist cell in the termite gut.</title>
        <authorList>
            <person name="Kuwahara H."/>
            <person name="Yuki M."/>
            <person name="Izawa K."/>
            <person name="Ohkuma M."/>
            <person name="Hongoh Y."/>
        </authorList>
    </citation>
    <scope>NUCLEOTIDE SEQUENCE [LARGE SCALE GENOMIC DNA]</scope>
    <source>
        <strain evidence="15 16">Rs-N31</strain>
    </source>
</reference>
<keyword evidence="5 10" id="KW-0067">ATP-binding</keyword>
<name>A0A1J1DPV7_9BACT</name>
<evidence type="ECO:0000256" key="9">
    <source>
        <dbReference type="ARBA" id="ARBA00023316"/>
    </source>
</evidence>
<feature type="domain" description="Mur ligase N-terminal catalytic" evidence="12">
    <location>
        <begin position="24"/>
        <end position="92"/>
    </location>
</feature>
<evidence type="ECO:0000256" key="7">
    <source>
        <dbReference type="ARBA" id="ARBA00022984"/>
    </source>
</evidence>
<evidence type="ECO:0000256" key="4">
    <source>
        <dbReference type="ARBA" id="ARBA00022741"/>
    </source>
</evidence>
<dbReference type="InterPro" id="IPR035911">
    <property type="entry name" value="MurE/MurF_N"/>
</dbReference>
<dbReference type="SUPFAM" id="SSF63418">
    <property type="entry name" value="MurE/MurF N-terminal domain"/>
    <property type="match status" value="1"/>
</dbReference>
<dbReference type="Pfam" id="PF01225">
    <property type="entry name" value="Mur_ligase"/>
    <property type="match status" value="1"/>
</dbReference>
<evidence type="ECO:0000259" key="14">
    <source>
        <dbReference type="Pfam" id="PF08245"/>
    </source>
</evidence>
<keyword evidence="8 10" id="KW-0131">Cell cycle</keyword>
<dbReference type="InterPro" id="IPR000713">
    <property type="entry name" value="Mur_ligase_N"/>
</dbReference>
<dbReference type="Gene3D" id="3.90.190.20">
    <property type="entry name" value="Mur ligase, C-terminal domain"/>
    <property type="match status" value="1"/>
</dbReference>
<dbReference type="SUPFAM" id="SSF53244">
    <property type="entry name" value="MurD-like peptide ligases, peptide-binding domain"/>
    <property type="match status" value="1"/>
</dbReference>
<dbReference type="Gene3D" id="3.40.1190.10">
    <property type="entry name" value="Mur-like, catalytic domain"/>
    <property type="match status" value="1"/>
</dbReference>
<evidence type="ECO:0000256" key="3">
    <source>
        <dbReference type="ARBA" id="ARBA00022618"/>
    </source>
</evidence>
<dbReference type="RefSeq" id="WP_231941891.1">
    <property type="nucleotide sequence ID" value="NZ_AP017368.1"/>
</dbReference>
<evidence type="ECO:0000256" key="6">
    <source>
        <dbReference type="ARBA" id="ARBA00022960"/>
    </source>
</evidence>
<gene>
    <name evidence="10 15" type="primary">murF</name>
    <name evidence="15" type="ORF">RSDT_0354</name>
</gene>
<evidence type="ECO:0000313" key="16">
    <source>
        <dbReference type="Proteomes" id="UP000242645"/>
    </source>
</evidence>
<feature type="domain" description="Mur ligase central" evidence="14">
    <location>
        <begin position="105"/>
        <end position="299"/>
    </location>
</feature>
<dbReference type="InterPro" id="IPR036615">
    <property type="entry name" value="Mur_ligase_C_dom_sf"/>
</dbReference>